<dbReference type="Pfam" id="PF26084">
    <property type="entry name" value="PWI_Topors"/>
    <property type="match status" value="1"/>
</dbReference>
<dbReference type="GO" id="GO:0006513">
    <property type="term" value="P:protein monoubiquitination"/>
    <property type="evidence" value="ECO:0000318"/>
    <property type="project" value="GO_Central"/>
</dbReference>
<feature type="region of interest" description="Disordered" evidence="15">
    <location>
        <begin position="608"/>
        <end position="630"/>
    </location>
</feature>
<dbReference type="GO" id="GO:0044547">
    <property type="term" value="F:DNA topoisomerase binding"/>
    <property type="evidence" value="ECO:0007669"/>
    <property type="project" value="Ensembl"/>
</dbReference>
<proteinExistence type="predicted"/>
<evidence type="ECO:0000256" key="15">
    <source>
        <dbReference type="SAM" id="MobiDB-lite"/>
    </source>
</evidence>
<evidence type="ECO:0000256" key="10">
    <source>
        <dbReference type="ARBA" id="ARBA00076940"/>
    </source>
</evidence>
<feature type="region of interest" description="Disordered" evidence="15">
    <location>
        <begin position="1159"/>
        <end position="1199"/>
    </location>
</feature>
<feature type="compositionally biased region" description="Polar residues" evidence="15">
    <location>
        <begin position="1159"/>
        <end position="1189"/>
    </location>
</feature>
<feature type="compositionally biased region" description="Basic and acidic residues" evidence="15">
    <location>
        <begin position="910"/>
        <end position="921"/>
    </location>
</feature>
<dbReference type="Gene3D" id="3.30.40.10">
    <property type="entry name" value="Zinc/RING finger domain, C3HC4 (zinc finger)"/>
    <property type="match status" value="1"/>
</dbReference>
<reference evidence="17" key="3">
    <citation type="submission" date="2025-09" db="UniProtKB">
        <authorList>
            <consortium name="Ensembl"/>
        </authorList>
    </citation>
    <scope>IDENTIFICATION</scope>
    <source>
        <strain evidence="17">Thoroughbred</strain>
    </source>
</reference>
<dbReference type="Pfam" id="PF00097">
    <property type="entry name" value="zf-C3HC4"/>
    <property type="match status" value="1"/>
</dbReference>
<dbReference type="FunFam" id="3.30.40.10:FF:000136">
    <property type="entry name" value="E3 ubiquitin-protein ligase Topors"/>
    <property type="match status" value="1"/>
</dbReference>
<dbReference type="SUPFAM" id="SSF57850">
    <property type="entry name" value="RING/U-box"/>
    <property type="match status" value="1"/>
</dbReference>
<evidence type="ECO:0000256" key="6">
    <source>
        <dbReference type="ARBA" id="ARBA00022786"/>
    </source>
</evidence>
<dbReference type="PANTHER" id="PTHR46077:SF2">
    <property type="entry name" value="E3 UBIQUITIN-PROTEIN LIGASE TOPORS"/>
    <property type="match status" value="1"/>
</dbReference>
<evidence type="ECO:0000256" key="2">
    <source>
        <dbReference type="ARBA" id="ARBA00012483"/>
    </source>
</evidence>
<evidence type="ECO:0000256" key="3">
    <source>
        <dbReference type="ARBA" id="ARBA00022679"/>
    </source>
</evidence>
<sequence>MSQVPLWNGGTLARRPERGTGQPAASGSGVVSPQLRGRLSAVSLPIAGSGKGRGSPRRETARFGESSRGRSLGWSPFIPRLEQTLWRLSRMRGGLWLWIPFESSCCYVLAVQPEVESPHVRVTQFLFLHPRHNFSKFSQSLVRFKRDRASYRAFLGSQQPPGSPLSREEGEAPPPAPAAEGRRRSRRVRLRGSCRHRPSFLGRRELATGAPAGPAPASSEIMASATKEFKMDNFSPKAGTSKLQQTVPADASPDSKCPICLDRFDNVSYLDRCLHKFCFRCVQEWSKNKAECPLCKQPFDSIFHSVRAEDDFKEYVLRPSYNGSFATPDVPRFRYRTTMTRERGASVYSPSGTMSRRTTTPPDSGVLFEGLGISTRPRDGEIPQFVRQFAIRRPATADERSLRKIQEQDIINFRRTLYRAGARVRNIEDGGRYRDISAEFFRRNPACLHRLVPWLKRELTVLFGAHGSLVNIVQHIIMSNVTRYDLESQAFVSDLRPFLLNRTEHFIHEFISFARSPFNMAAFDQHANYDCPAPSYEEGSHSDSSVITISPDEAETHELDINVATVSHAPWDDETPGPSYSSSEQVHAAISSLLNTSDSSDEELVTGRATSQIQGVQTNEDLNNDSDSSSDNCVIVGFVKPLAERTPELVELSSDSEELGSYEKMETVKTQEQEQSYSSGDSDVSRCSSPRSVLAKEEQINKGHCDSGTRVKSKKEEKRSTSLSSPRDLSSSIRGDRVYSPYNHRHRRRGRSRSSDSRSQSRSGHDQKNRRKHHGKKRMKSRRSRSRESSRPRGRRDKKRSRTRDSSWSRKSQTLSLSSESTSRSRSRSSDHGKRRSRSRNRDRYYLRNNYGSRYKWEYTYYSRNKDRDGYESSYRRRTLSRAHYSRQSSSPEFRMQSFSERTNARKKNNHSERKYYYYERHRSRSLSSGRSKTASTGPDRGRNEKPGGKRKYKTRHLEGTKEVAQPSREFTSKVKEGHYQKSSSKLDGNYKNESDSFSDSRSSDRETKHKRRKRRTRSLSVEIVYEGKATDTMRHHKKKKKKHKKKHKKHHGDNASRSPVVITIDSDSDKDFEVKEAVVRNSSGPQDSLRNEFLPPSLEPFETKDVVTIEDEFGVLDKECDISTLNNNLNSANKIVDNIPSQAASVEQTLDVREESTFASDLQNQPSNVSIQTEPSRQLPSPRTSLMSVSLGRDHNMS</sequence>
<dbReference type="PANTHER" id="PTHR46077">
    <property type="entry name" value="E3 UBIQUITIN-PROTEIN LIGASE TOPORS"/>
    <property type="match status" value="1"/>
</dbReference>
<dbReference type="GO" id="GO:0019789">
    <property type="term" value="F:SUMO transferase activity"/>
    <property type="evidence" value="ECO:0007669"/>
    <property type="project" value="Ensembl"/>
</dbReference>
<evidence type="ECO:0000256" key="14">
    <source>
        <dbReference type="PROSITE-ProRule" id="PRU00175"/>
    </source>
</evidence>
<evidence type="ECO:0000313" key="18">
    <source>
        <dbReference type="Proteomes" id="UP000002281"/>
    </source>
</evidence>
<evidence type="ECO:0000256" key="8">
    <source>
        <dbReference type="ARBA" id="ARBA00071236"/>
    </source>
</evidence>
<keyword evidence="18" id="KW-1185">Reference proteome</keyword>
<dbReference type="GO" id="GO:0036064">
    <property type="term" value="C:ciliary basal body"/>
    <property type="evidence" value="ECO:0000318"/>
    <property type="project" value="GO_Central"/>
</dbReference>
<keyword evidence="3" id="KW-0808">Transferase</keyword>
<evidence type="ECO:0000256" key="11">
    <source>
        <dbReference type="ARBA" id="ARBA00079040"/>
    </source>
</evidence>
<evidence type="ECO:0000313" key="17">
    <source>
        <dbReference type="Ensembl" id="ENSECAP00000080490.1"/>
    </source>
</evidence>
<feature type="compositionally biased region" description="Basic residues" evidence="15">
    <location>
        <begin position="743"/>
        <end position="752"/>
    </location>
</feature>
<dbReference type="GO" id="GO:0008270">
    <property type="term" value="F:zinc ion binding"/>
    <property type="evidence" value="ECO:0007669"/>
    <property type="project" value="UniProtKB-KW"/>
</dbReference>
<feature type="compositionally biased region" description="Low complexity" evidence="15">
    <location>
        <begin position="809"/>
        <end position="824"/>
    </location>
</feature>
<dbReference type="GO" id="GO:0016605">
    <property type="term" value="C:PML body"/>
    <property type="evidence" value="ECO:0007669"/>
    <property type="project" value="Ensembl"/>
</dbReference>
<dbReference type="InterPro" id="IPR058745">
    <property type="entry name" value="PWI_Topors"/>
</dbReference>
<dbReference type="GO" id="GO:0000930">
    <property type="term" value="C:gamma-tubulin complex"/>
    <property type="evidence" value="ECO:0007669"/>
    <property type="project" value="Ensembl"/>
</dbReference>
<protein>
    <recommendedName>
        <fullName evidence="8">E3 ubiquitin-protein ligase Topors</fullName>
        <ecNumber evidence="2">2.3.2.27</ecNumber>
    </recommendedName>
    <alternativeName>
        <fullName evidence="9">RING-type E3 ubiquitin transferase Topors</fullName>
    </alternativeName>
    <alternativeName>
        <fullName evidence="11">SUMO1-protein E3 ligase Topors</fullName>
    </alternativeName>
    <alternativeName>
        <fullName evidence="10">Topoisomerase I-binding RING finger protein</fullName>
    </alternativeName>
    <alternativeName>
        <fullName evidence="12">Topoisomerase I-binding arginine/serine-rich protein</fullName>
    </alternativeName>
    <alternativeName>
        <fullName evidence="13">Tumor suppressor p53-binding protein 3</fullName>
    </alternativeName>
</protein>
<evidence type="ECO:0000256" key="13">
    <source>
        <dbReference type="ARBA" id="ARBA00082108"/>
    </source>
</evidence>
<dbReference type="GO" id="GO:0005814">
    <property type="term" value="C:centriole"/>
    <property type="evidence" value="ECO:0007669"/>
    <property type="project" value="Ensembl"/>
</dbReference>
<feature type="compositionally biased region" description="Basic residues" evidence="15">
    <location>
        <begin position="1009"/>
        <end position="1018"/>
    </location>
</feature>
<feature type="region of interest" description="Disordered" evidence="15">
    <location>
        <begin position="649"/>
        <end position="847"/>
    </location>
</feature>
<feature type="compositionally biased region" description="Basic residues" evidence="15">
    <location>
        <begin position="768"/>
        <end position="785"/>
    </location>
</feature>
<dbReference type="GO" id="GO:0016925">
    <property type="term" value="P:protein sumoylation"/>
    <property type="evidence" value="ECO:0000318"/>
    <property type="project" value="GO_Central"/>
</dbReference>
<dbReference type="EC" id="2.3.2.27" evidence="2"/>
<keyword evidence="6" id="KW-0833">Ubl conjugation pathway</keyword>
<evidence type="ECO:0000256" key="1">
    <source>
        <dbReference type="ARBA" id="ARBA00000900"/>
    </source>
</evidence>
<feature type="domain" description="RING-type" evidence="16">
    <location>
        <begin position="257"/>
        <end position="296"/>
    </location>
</feature>
<feature type="compositionally biased region" description="Basic and acidic residues" evidence="15">
    <location>
        <begin position="694"/>
        <end position="720"/>
    </location>
</feature>
<dbReference type="AlphaFoldDB" id="A0A9L0T1U5"/>
<dbReference type="PROSITE" id="PS00518">
    <property type="entry name" value="ZF_RING_1"/>
    <property type="match status" value="1"/>
</dbReference>
<dbReference type="InterPro" id="IPR013083">
    <property type="entry name" value="Znf_RING/FYVE/PHD"/>
</dbReference>
<evidence type="ECO:0000256" key="7">
    <source>
        <dbReference type="ARBA" id="ARBA00022833"/>
    </source>
</evidence>
<feature type="compositionally biased region" description="Low complexity" evidence="15">
    <location>
        <begin position="619"/>
        <end position="630"/>
    </location>
</feature>
<dbReference type="GO" id="GO:0061630">
    <property type="term" value="F:ubiquitin protein ligase activity"/>
    <property type="evidence" value="ECO:0000318"/>
    <property type="project" value="GO_Central"/>
</dbReference>
<keyword evidence="7" id="KW-0862">Zinc</keyword>
<feature type="compositionally biased region" description="Polar residues" evidence="15">
    <location>
        <begin position="608"/>
        <end position="618"/>
    </location>
</feature>
<dbReference type="GO" id="GO:0003677">
    <property type="term" value="F:DNA binding"/>
    <property type="evidence" value="ECO:0007669"/>
    <property type="project" value="Ensembl"/>
</dbReference>
<feature type="compositionally biased region" description="Basic residues" evidence="15">
    <location>
        <begin position="1035"/>
        <end position="1052"/>
    </location>
</feature>
<dbReference type="CDD" id="cd16574">
    <property type="entry name" value="RING-HC_Topors"/>
    <property type="match status" value="1"/>
</dbReference>
<feature type="compositionally biased region" description="Low complexity" evidence="15">
    <location>
        <begin position="676"/>
        <end position="689"/>
    </location>
</feature>
<dbReference type="GO" id="GO:0051457">
    <property type="term" value="P:maintenance of protein location in nucleus"/>
    <property type="evidence" value="ECO:0007669"/>
    <property type="project" value="Ensembl"/>
</dbReference>
<dbReference type="GO" id="GO:0016607">
    <property type="term" value="C:nuclear speck"/>
    <property type="evidence" value="ECO:0000318"/>
    <property type="project" value="GO_Central"/>
</dbReference>
<dbReference type="GO" id="GO:0043161">
    <property type="term" value="P:proteasome-mediated ubiquitin-dependent protein catabolic process"/>
    <property type="evidence" value="ECO:0007669"/>
    <property type="project" value="Ensembl"/>
</dbReference>
<evidence type="ECO:0000256" key="9">
    <source>
        <dbReference type="ARBA" id="ARBA00076856"/>
    </source>
</evidence>
<feature type="compositionally biased region" description="Basic and acidic residues" evidence="15">
    <location>
        <begin position="661"/>
        <end position="672"/>
    </location>
</feature>
<dbReference type="GO" id="GO:0000151">
    <property type="term" value="C:ubiquitin ligase complex"/>
    <property type="evidence" value="ECO:0007669"/>
    <property type="project" value="Ensembl"/>
</dbReference>
<dbReference type="GO" id="GO:0070936">
    <property type="term" value="P:protein K48-linked ubiquitination"/>
    <property type="evidence" value="ECO:0007669"/>
    <property type="project" value="Ensembl"/>
</dbReference>
<reference evidence="17" key="2">
    <citation type="submission" date="2025-08" db="UniProtKB">
        <authorList>
            <consortium name="Ensembl"/>
        </authorList>
    </citation>
    <scope>IDENTIFICATION</scope>
    <source>
        <strain evidence="17">Thoroughbred</strain>
    </source>
</reference>
<dbReference type="InterPro" id="IPR017907">
    <property type="entry name" value="Znf_RING_CS"/>
</dbReference>
<dbReference type="PROSITE" id="PS50089">
    <property type="entry name" value="ZF_RING_2"/>
    <property type="match status" value="1"/>
</dbReference>
<dbReference type="Ensembl" id="ENSECAT00000137923.1">
    <property type="protein sequence ID" value="ENSECAP00000080490.1"/>
    <property type="gene ID" value="ENSECAG00000004655.3"/>
</dbReference>
<name>A0A9L0T1U5_HORSE</name>
<dbReference type="GO" id="GO:0003823">
    <property type="term" value="F:antigen binding"/>
    <property type="evidence" value="ECO:0007669"/>
    <property type="project" value="Ensembl"/>
</dbReference>
<dbReference type="GeneTree" id="ENSGT00530000064170"/>
<dbReference type="GO" id="GO:0042127">
    <property type="term" value="P:regulation of cell population proliferation"/>
    <property type="evidence" value="ECO:0007669"/>
    <property type="project" value="Ensembl"/>
</dbReference>
<evidence type="ECO:0000256" key="5">
    <source>
        <dbReference type="ARBA" id="ARBA00022771"/>
    </source>
</evidence>
<organism evidence="17 18">
    <name type="scientific">Equus caballus</name>
    <name type="common">Horse</name>
    <dbReference type="NCBI Taxonomy" id="9796"/>
    <lineage>
        <taxon>Eukaryota</taxon>
        <taxon>Metazoa</taxon>
        <taxon>Chordata</taxon>
        <taxon>Craniata</taxon>
        <taxon>Vertebrata</taxon>
        <taxon>Euteleostomi</taxon>
        <taxon>Mammalia</taxon>
        <taxon>Eutheria</taxon>
        <taxon>Laurasiatheria</taxon>
        <taxon>Perissodactyla</taxon>
        <taxon>Equidae</taxon>
        <taxon>Equus</taxon>
    </lineage>
</organism>
<dbReference type="SMART" id="SM00184">
    <property type="entry name" value="RING"/>
    <property type="match status" value="1"/>
</dbReference>
<feature type="compositionally biased region" description="Basic residues" evidence="15">
    <location>
        <begin position="792"/>
        <end position="802"/>
    </location>
</feature>
<dbReference type="InterPro" id="IPR058746">
    <property type="entry name" value="Znf_RING-type_Topors"/>
</dbReference>
<feature type="compositionally biased region" description="Basic and acidic residues" evidence="15">
    <location>
        <begin position="56"/>
        <end position="68"/>
    </location>
</feature>
<evidence type="ECO:0000256" key="12">
    <source>
        <dbReference type="ARBA" id="ARBA00079184"/>
    </source>
</evidence>
<evidence type="ECO:0000259" key="16">
    <source>
        <dbReference type="PROSITE" id="PS50089"/>
    </source>
</evidence>
<dbReference type="GO" id="GO:0045893">
    <property type="term" value="P:positive regulation of DNA-templated transcription"/>
    <property type="evidence" value="ECO:0007669"/>
    <property type="project" value="Ensembl"/>
</dbReference>
<keyword evidence="4" id="KW-0479">Metal-binding</keyword>
<dbReference type="GO" id="GO:0032391">
    <property type="term" value="C:photoreceptor connecting cilium"/>
    <property type="evidence" value="ECO:0000318"/>
    <property type="project" value="GO_Central"/>
</dbReference>
<feature type="compositionally biased region" description="Basic and acidic residues" evidence="15">
    <location>
        <begin position="971"/>
        <end position="980"/>
    </location>
</feature>
<feature type="compositionally biased region" description="Basic residues" evidence="15">
    <location>
        <begin position="876"/>
        <end position="885"/>
    </location>
</feature>
<feature type="compositionally biased region" description="Low complexity" evidence="15">
    <location>
        <begin position="721"/>
        <end position="732"/>
    </location>
</feature>
<gene>
    <name evidence="17" type="primary">TOPORS</name>
</gene>
<dbReference type="GO" id="GO:0000209">
    <property type="term" value="P:protein polyubiquitination"/>
    <property type="evidence" value="ECO:0000318"/>
    <property type="project" value="GO_Central"/>
</dbReference>
<dbReference type="GO" id="GO:0042771">
    <property type="term" value="P:intrinsic apoptotic signaling pathway in response to DNA damage by p53 class mediator"/>
    <property type="evidence" value="ECO:0007669"/>
    <property type="project" value="Ensembl"/>
</dbReference>
<accession>A0A9L0T1U5</accession>
<keyword evidence="5 14" id="KW-0863">Zinc-finger</keyword>
<feature type="compositionally biased region" description="Polar residues" evidence="15">
    <location>
        <begin position="886"/>
        <end position="902"/>
    </location>
</feature>
<dbReference type="GO" id="GO:0000922">
    <property type="term" value="C:spindle pole"/>
    <property type="evidence" value="ECO:0007669"/>
    <property type="project" value="Ensembl"/>
</dbReference>
<feature type="region of interest" description="Disordered" evidence="15">
    <location>
        <begin position="1"/>
        <end position="69"/>
    </location>
</feature>
<dbReference type="InterPro" id="IPR018957">
    <property type="entry name" value="Znf_C3HC4_RING-type"/>
</dbReference>
<reference evidence="17 18" key="1">
    <citation type="journal article" date="2009" name="Science">
        <title>Genome sequence, comparative analysis, and population genetics of the domestic horse.</title>
        <authorList>
            <consortium name="Broad Institute Genome Sequencing Platform"/>
            <consortium name="Broad Institute Whole Genome Assembly Team"/>
            <person name="Wade C.M."/>
            <person name="Giulotto E."/>
            <person name="Sigurdsson S."/>
            <person name="Zoli M."/>
            <person name="Gnerre S."/>
            <person name="Imsland F."/>
            <person name="Lear T.L."/>
            <person name="Adelson D.L."/>
            <person name="Bailey E."/>
            <person name="Bellone R.R."/>
            <person name="Bloecker H."/>
            <person name="Distl O."/>
            <person name="Edgar R.C."/>
            <person name="Garber M."/>
            <person name="Leeb T."/>
            <person name="Mauceli E."/>
            <person name="MacLeod J.N."/>
            <person name="Penedo M.C.T."/>
            <person name="Raison J.M."/>
            <person name="Sharpe T."/>
            <person name="Vogel J."/>
            <person name="Andersson L."/>
            <person name="Antczak D.F."/>
            <person name="Biagi T."/>
            <person name="Binns M.M."/>
            <person name="Chowdhary B.P."/>
            <person name="Coleman S.J."/>
            <person name="Della Valle G."/>
            <person name="Fryc S."/>
            <person name="Guerin G."/>
            <person name="Hasegawa T."/>
            <person name="Hill E.W."/>
            <person name="Jurka J."/>
            <person name="Kiialainen A."/>
            <person name="Lindgren G."/>
            <person name="Liu J."/>
            <person name="Magnani E."/>
            <person name="Mickelson J.R."/>
            <person name="Murray J."/>
            <person name="Nergadze S.G."/>
            <person name="Onofrio R."/>
            <person name="Pedroni S."/>
            <person name="Piras M.F."/>
            <person name="Raudsepp T."/>
            <person name="Rocchi M."/>
            <person name="Roeed K.H."/>
            <person name="Ryder O.A."/>
            <person name="Searle S."/>
            <person name="Skow L."/>
            <person name="Swinburne J.E."/>
            <person name="Syvaenen A.C."/>
            <person name="Tozaki T."/>
            <person name="Valberg S.J."/>
            <person name="Vaudin M."/>
            <person name="White J.R."/>
            <person name="Zody M.C."/>
            <person name="Lander E.S."/>
            <person name="Lindblad-Toh K."/>
        </authorList>
    </citation>
    <scope>NUCLEOTIDE SEQUENCE [LARGE SCALE GENOMIC DNA]</scope>
    <source>
        <strain evidence="17 18">Thoroughbred</strain>
    </source>
</reference>
<comment type="catalytic activity">
    <reaction evidence="1">
        <text>S-ubiquitinyl-[E2 ubiquitin-conjugating enzyme]-L-cysteine + [acceptor protein]-L-lysine = [E2 ubiquitin-conjugating enzyme]-L-cysteine + N(6)-ubiquitinyl-[acceptor protein]-L-lysine.</text>
        <dbReference type="EC" id="2.3.2.27"/>
    </reaction>
</comment>
<dbReference type="Proteomes" id="UP000002281">
    <property type="component" value="Chromosome 23"/>
</dbReference>
<feature type="region of interest" description="Disordered" evidence="15">
    <location>
        <begin position="868"/>
        <end position="1059"/>
    </location>
</feature>
<dbReference type="InterPro" id="IPR001841">
    <property type="entry name" value="Znf_RING"/>
</dbReference>
<evidence type="ECO:0000256" key="4">
    <source>
        <dbReference type="ARBA" id="ARBA00022723"/>
    </source>
</evidence>
<feature type="region of interest" description="Disordered" evidence="15">
    <location>
        <begin position="155"/>
        <end position="188"/>
    </location>
</feature>